<dbReference type="Proteomes" id="UP000460318">
    <property type="component" value="Unassembled WGS sequence"/>
</dbReference>
<dbReference type="InterPro" id="IPR028090">
    <property type="entry name" value="JAB_dom_prok"/>
</dbReference>
<dbReference type="Pfam" id="PF14464">
    <property type="entry name" value="Prok-JAB"/>
    <property type="match status" value="1"/>
</dbReference>
<dbReference type="GO" id="GO:0008235">
    <property type="term" value="F:metalloexopeptidase activity"/>
    <property type="evidence" value="ECO:0007669"/>
    <property type="project" value="TreeGrafter"/>
</dbReference>
<name>A0A7X3IKN2_9BACL</name>
<comment type="caution">
    <text evidence="7">The sequence shown here is derived from an EMBL/GenBank/DDBJ whole genome shotgun (WGS) entry which is preliminary data.</text>
</comment>
<feature type="domain" description="JAB" evidence="6">
    <location>
        <begin position="17"/>
        <end position="118"/>
    </location>
</feature>
<organism evidence="7 8">
    <name type="scientific">Paenibacillus dendrobii</name>
    <dbReference type="NCBI Taxonomy" id="2691084"/>
    <lineage>
        <taxon>Bacteria</taxon>
        <taxon>Bacillati</taxon>
        <taxon>Bacillota</taxon>
        <taxon>Bacilli</taxon>
        <taxon>Bacillales</taxon>
        <taxon>Paenibacillaceae</taxon>
        <taxon>Paenibacillus</taxon>
    </lineage>
</organism>
<dbReference type="CDD" id="cd08070">
    <property type="entry name" value="MPN_like"/>
    <property type="match status" value="1"/>
</dbReference>
<keyword evidence="4" id="KW-0862">Zinc</keyword>
<dbReference type="RefSeq" id="WP_160497257.1">
    <property type="nucleotide sequence ID" value="NZ_WUBI01000001.1"/>
</dbReference>
<dbReference type="AlphaFoldDB" id="A0A7X3IKN2"/>
<dbReference type="EMBL" id="WUBI01000001">
    <property type="protein sequence ID" value="MWV43787.1"/>
    <property type="molecule type" value="Genomic_DNA"/>
</dbReference>
<keyword evidence="5" id="KW-0482">Metalloprotease</keyword>
<evidence type="ECO:0000259" key="6">
    <source>
        <dbReference type="Pfam" id="PF14464"/>
    </source>
</evidence>
<proteinExistence type="predicted"/>
<keyword evidence="3" id="KW-0378">Hydrolase</keyword>
<evidence type="ECO:0000313" key="7">
    <source>
        <dbReference type="EMBL" id="MWV43787.1"/>
    </source>
</evidence>
<dbReference type="GO" id="GO:0006508">
    <property type="term" value="P:proteolysis"/>
    <property type="evidence" value="ECO:0007669"/>
    <property type="project" value="UniProtKB-KW"/>
</dbReference>
<dbReference type="PANTHER" id="PTHR34858:SF1">
    <property type="entry name" value="CYSO-CYSTEINE PEPTIDASE"/>
    <property type="match status" value="1"/>
</dbReference>
<gene>
    <name evidence="7" type="ORF">GRF59_09075</name>
</gene>
<dbReference type="Gene3D" id="3.40.140.10">
    <property type="entry name" value="Cytidine Deaminase, domain 2"/>
    <property type="match status" value="1"/>
</dbReference>
<evidence type="ECO:0000256" key="3">
    <source>
        <dbReference type="ARBA" id="ARBA00022801"/>
    </source>
</evidence>
<keyword evidence="1" id="KW-0645">Protease</keyword>
<keyword evidence="8" id="KW-1185">Reference proteome</keyword>
<evidence type="ECO:0000256" key="4">
    <source>
        <dbReference type="ARBA" id="ARBA00022833"/>
    </source>
</evidence>
<keyword evidence="2" id="KW-0479">Metal-binding</keyword>
<evidence type="ECO:0000313" key="8">
    <source>
        <dbReference type="Proteomes" id="UP000460318"/>
    </source>
</evidence>
<dbReference type="InterPro" id="IPR051929">
    <property type="entry name" value="VirAsm_ModProt"/>
</dbReference>
<dbReference type="GO" id="GO:0008270">
    <property type="term" value="F:zinc ion binding"/>
    <property type="evidence" value="ECO:0007669"/>
    <property type="project" value="TreeGrafter"/>
</dbReference>
<protein>
    <recommendedName>
        <fullName evidence="6">JAB domain-containing protein</fullName>
    </recommendedName>
</protein>
<sequence>MTELHETRQEIWLSASCGRQIAEHLFLRLPYEACGVLRGKATAGGMRIDTFVPMRNVAPDPLHRFILHPEDWTRECLRGKDLVGLFHSHPHSLPVPSEEDLRQLPLFGGMLTAYLIGSPGKTEGIIQLNGYSILKGTDGGFSLQACNVRHD</sequence>
<dbReference type="PANTHER" id="PTHR34858">
    <property type="entry name" value="CYSO-CYSTEINE PEPTIDASE"/>
    <property type="match status" value="1"/>
</dbReference>
<evidence type="ECO:0000256" key="2">
    <source>
        <dbReference type="ARBA" id="ARBA00022723"/>
    </source>
</evidence>
<dbReference type="SUPFAM" id="SSF102712">
    <property type="entry name" value="JAB1/MPN domain"/>
    <property type="match status" value="1"/>
</dbReference>
<accession>A0A7X3IKN2</accession>
<reference evidence="7 8" key="1">
    <citation type="submission" date="2019-12" db="EMBL/GenBank/DDBJ databases">
        <title>Paenibacillus sp. nov., an endophytic bacterium isolated from the stem of Dendrobium.</title>
        <authorList>
            <person name="Zhao R."/>
        </authorList>
    </citation>
    <scope>NUCLEOTIDE SEQUENCE [LARGE SCALE GENOMIC DNA]</scope>
    <source>
        <strain evidence="7 8">HJL G12</strain>
    </source>
</reference>
<evidence type="ECO:0000256" key="1">
    <source>
        <dbReference type="ARBA" id="ARBA00022670"/>
    </source>
</evidence>
<evidence type="ECO:0000256" key="5">
    <source>
        <dbReference type="ARBA" id="ARBA00023049"/>
    </source>
</evidence>